<reference evidence="1 2" key="1">
    <citation type="submission" date="2015-06" db="EMBL/GenBank/DDBJ databases">
        <title>R. anatipestifer strain HXb2 is the most virulent strain so far, and the genome sequence would help us uncover the pathogenesis.</title>
        <authorList>
            <person name="Hu Q."/>
            <person name="Qi J."/>
            <person name="Bo H."/>
            <person name="Liu G."/>
            <person name="Tao M."/>
            <person name="Ding Y."/>
            <person name="Xue Y."/>
        </authorList>
    </citation>
    <scope>NUCLEOTIDE SEQUENCE [LARGE SCALE GENOMIC DNA]</scope>
    <source>
        <strain evidence="1 2">HXb2</strain>
    </source>
</reference>
<dbReference type="EMBL" id="CP011859">
    <property type="protein sequence ID" value="AQY21146.1"/>
    <property type="molecule type" value="Genomic_DNA"/>
</dbReference>
<dbReference type="InterPro" id="IPR025396">
    <property type="entry name" value="DUF4302"/>
</dbReference>
<sequence length="303" mass="35429">MKNTIIVFVSLFLLVGACRDKDETIFKETPSQRTQEHIATLRNELVSAEEGWWFTYFPDVDSLRFSDPNKNIKTSDNAIVFLERQFGQGGYTFYMKFNEKGTVEMLSDTDYNAANTLKTSDFEVKQSSYTQLSFTTYNYIHQLNKSDFLFWKKDREGNLIFRTNRYLDTNREYLVMKKAILNGKQASDRMNLMYQNKINYERLYNPILTIKDSEGGVLFQSNLPYKKQDVKNRYQAFVKNWQPNLYNSSYYSGVASGYVATQEGLFFYPGIQLTDQTKFRVFTKEGEAYKSVVNGYEALITIK</sequence>
<evidence type="ECO:0000313" key="2">
    <source>
        <dbReference type="Proteomes" id="UP000189883"/>
    </source>
</evidence>
<accession>A0A1S7DPU8</accession>
<dbReference type="Pfam" id="PF14135">
    <property type="entry name" value="DUF4302"/>
    <property type="match status" value="1"/>
</dbReference>
<protein>
    <recommendedName>
        <fullName evidence="3">DUF4302 domain-containing protein</fullName>
    </recommendedName>
</protein>
<organism evidence="1 2">
    <name type="scientific">Riemerella anatipestifer</name>
    <name type="common">Moraxella anatipestifer</name>
    <dbReference type="NCBI Taxonomy" id="34085"/>
    <lineage>
        <taxon>Bacteria</taxon>
        <taxon>Pseudomonadati</taxon>
        <taxon>Bacteroidota</taxon>
        <taxon>Flavobacteriia</taxon>
        <taxon>Flavobacteriales</taxon>
        <taxon>Weeksellaceae</taxon>
        <taxon>Riemerella</taxon>
    </lineage>
</organism>
<dbReference type="RefSeq" id="WP_041320359.1">
    <property type="nucleotide sequence ID" value="NZ_CP011859.1"/>
</dbReference>
<evidence type="ECO:0000313" key="1">
    <source>
        <dbReference type="EMBL" id="AQY21146.1"/>
    </source>
</evidence>
<name>A0A1S7DPU8_RIEAN</name>
<dbReference type="Proteomes" id="UP000189883">
    <property type="component" value="Chromosome"/>
</dbReference>
<proteinExistence type="predicted"/>
<dbReference type="AlphaFoldDB" id="A0A1S7DPU8"/>
<gene>
    <name evidence="1" type="ORF">AB406_0182</name>
</gene>
<evidence type="ECO:0008006" key="3">
    <source>
        <dbReference type="Google" id="ProtNLM"/>
    </source>
</evidence>
<dbReference type="PROSITE" id="PS51257">
    <property type="entry name" value="PROKAR_LIPOPROTEIN"/>
    <property type="match status" value="1"/>
</dbReference>